<organism evidence="1 2">
    <name type="scientific">Pseudoalteromonas luteoviolacea</name>
    <dbReference type="NCBI Taxonomy" id="43657"/>
    <lineage>
        <taxon>Bacteria</taxon>
        <taxon>Pseudomonadati</taxon>
        <taxon>Pseudomonadota</taxon>
        <taxon>Gammaproteobacteria</taxon>
        <taxon>Alteromonadales</taxon>
        <taxon>Pseudoalteromonadaceae</taxon>
        <taxon>Pseudoalteromonas</taxon>
    </lineage>
</organism>
<evidence type="ECO:0000313" key="1">
    <source>
        <dbReference type="EMBL" id="OCQ21088.1"/>
    </source>
</evidence>
<name>A0A1C0TQP7_9GAMM</name>
<dbReference type="AlphaFoldDB" id="A0A1C0TQP7"/>
<protein>
    <submittedName>
        <fullName evidence="1">Uncharacterized protein</fullName>
    </submittedName>
</protein>
<gene>
    <name evidence="1" type="ORF">A7985_13265</name>
</gene>
<dbReference type="EMBL" id="MAUJ01000004">
    <property type="protein sequence ID" value="OCQ21088.1"/>
    <property type="molecule type" value="Genomic_DNA"/>
</dbReference>
<reference evidence="2" key="1">
    <citation type="submission" date="2016-07" db="EMBL/GenBank/DDBJ databases">
        <authorList>
            <person name="Florea S."/>
            <person name="Webb J.S."/>
            <person name="Jaromczyk J."/>
            <person name="Schardl C.L."/>
        </authorList>
    </citation>
    <scope>NUCLEOTIDE SEQUENCE [LARGE SCALE GENOMIC DNA]</scope>
    <source>
        <strain evidence="2">IPB1</strain>
    </source>
</reference>
<dbReference type="Proteomes" id="UP000093366">
    <property type="component" value="Unassembled WGS sequence"/>
</dbReference>
<evidence type="ECO:0000313" key="2">
    <source>
        <dbReference type="Proteomes" id="UP000093366"/>
    </source>
</evidence>
<accession>A0A1C0TQP7</accession>
<comment type="caution">
    <text evidence="1">The sequence shown here is derived from an EMBL/GenBank/DDBJ whole genome shotgun (WGS) entry which is preliminary data.</text>
</comment>
<proteinExistence type="predicted"/>
<sequence length="268" mass="29458">MFSVKVKRTAQSPSLYASCNSELARDVLDIYTQNKNFESKIALKKWLCSTPTIEDAEFTKSVSNIFSLENHDLALNEWKTAYCSEDDKNFADSKSSHVLLQNASESASSAWTLCMQNTSALACYATQKDRTMSDNPQSVVLTINVPADGGQLLNTDIITTNLTAVDSVPTTLESGVTNLNFNIDDVNSESHFELSGHVHNENVSCTYDVPLKPTIDANACEVLRAQSLAQGKLSERDYGYLKDTDQVPLFSAKDGNLIGHYPCALYSN</sequence>